<dbReference type="PANTHER" id="PTHR43081">
    <property type="entry name" value="ADENYLATE CYCLASE, TERMINAL-DIFFERENTIATION SPECIFIC-RELATED"/>
    <property type="match status" value="1"/>
</dbReference>
<gene>
    <name evidence="3" type="ORF">OLW01_12780</name>
</gene>
<dbReference type="PANTHER" id="PTHR43081:SF1">
    <property type="entry name" value="ADENYLATE CYCLASE, TERMINAL-DIFFERENTIATION SPECIFIC"/>
    <property type="match status" value="1"/>
</dbReference>
<organism evidence="3 4">
    <name type="scientific">Catenovulum adriaticum</name>
    <dbReference type="NCBI Taxonomy" id="2984846"/>
    <lineage>
        <taxon>Bacteria</taxon>
        <taxon>Pseudomonadati</taxon>
        <taxon>Pseudomonadota</taxon>
        <taxon>Gammaproteobacteria</taxon>
        <taxon>Alteromonadales</taxon>
        <taxon>Alteromonadaceae</taxon>
        <taxon>Catenovulum</taxon>
    </lineage>
</organism>
<evidence type="ECO:0000259" key="2">
    <source>
        <dbReference type="PROSITE" id="PS50125"/>
    </source>
</evidence>
<dbReference type="CDD" id="cd07302">
    <property type="entry name" value="CHD"/>
    <property type="match status" value="1"/>
</dbReference>
<feature type="transmembrane region" description="Helical" evidence="1">
    <location>
        <begin position="441"/>
        <end position="462"/>
    </location>
</feature>
<dbReference type="SUPFAM" id="SSF55073">
    <property type="entry name" value="Nucleotide cyclase"/>
    <property type="match status" value="1"/>
</dbReference>
<dbReference type="InterPro" id="IPR029787">
    <property type="entry name" value="Nucleotide_cyclase"/>
</dbReference>
<keyword evidence="1" id="KW-0472">Membrane</keyword>
<evidence type="ECO:0000313" key="3">
    <source>
        <dbReference type="EMBL" id="WAJ70003.1"/>
    </source>
</evidence>
<protein>
    <submittedName>
        <fullName evidence="3">Adenylate/guanylate cyclase domain-containing protein</fullName>
    </submittedName>
</protein>
<proteinExistence type="predicted"/>
<keyword evidence="4" id="KW-1185">Reference proteome</keyword>
<sequence length="749" mass="84085">MRFTRLTVFFGLIITFLTVAWQLSPNHSTSRVALNKVEGILYDVRFNLVQKIVKPQLNQTSNSSELPSQNTSSSELSQDKIIIIDIDEKSIAEQGRFPWSRNKMATLLENLFESQVAVVAFDIMFSEPENNPVQQILSQYPSDAELQKQLKPLINPFDADANFAKALTKGDTVLAMLLDDSTGSKSETVVSAVTLTSDMNANQTTVMNKAYIRSTFSSLTQHSKNTPFYQGFINSTPDDDGSIRRAALLLRHQQTLYPSLALEAVRAYSFEPEIKVRTEFSEKRSHITGIELNQQSIATDLYGRIWVPYQAGQGYFKYISATDIIEKRVMKSELAGAIAFVGTSAVGLADLKETPVGMNYPGVEIHASVAYGLLNPEILLTELDTSDAIMALFLLFLGLMLSFLLHKLGPVMMSLVGVFCLLGCVIINLYFWIIWQLVFPLTSSLLIVLSITILNVIAGYIAESRQKNRIKNYFQQYVPAAHINKILENPNAVNFDGERKNMTVLFADIRGFTQISEQLTANQVKQLLNDYLSPITKIILDNQGTIDKYVGDMVMAFWGAPVDDEKHAEHAVAAALQMLEKCQQLNKNFAKKGWPQIEIGIGINSGEMNVGDMGSEFRRAYTVIGDAVNLASRLESITKFYGVNMLVSENTYRLNKGYLFQLVDKVKVKGKQQAINIYQPQPNQIDVQLHEQAFSAYFLQDWPKAKMLFSKLAKLHPDKKLYPLYVERIQALTGNTQADWDGCFTHQQK</sequence>
<evidence type="ECO:0000256" key="1">
    <source>
        <dbReference type="SAM" id="Phobius"/>
    </source>
</evidence>
<dbReference type="Proteomes" id="UP001163726">
    <property type="component" value="Chromosome"/>
</dbReference>
<keyword evidence="1" id="KW-0812">Transmembrane</keyword>
<dbReference type="InterPro" id="IPR007890">
    <property type="entry name" value="CHASE2"/>
</dbReference>
<dbReference type="Pfam" id="PF00211">
    <property type="entry name" value="Guanylate_cyc"/>
    <property type="match status" value="1"/>
</dbReference>
<keyword evidence="1" id="KW-1133">Transmembrane helix</keyword>
<dbReference type="RefSeq" id="WP_268074302.1">
    <property type="nucleotide sequence ID" value="NZ_CP109965.1"/>
</dbReference>
<dbReference type="InterPro" id="IPR001054">
    <property type="entry name" value="A/G_cyclase"/>
</dbReference>
<dbReference type="Gene3D" id="3.30.70.1230">
    <property type="entry name" value="Nucleotide cyclase"/>
    <property type="match status" value="1"/>
</dbReference>
<feature type="transmembrane region" description="Helical" evidence="1">
    <location>
        <begin position="388"/>
        <end position="405"/>
    </location>
</feature>
<dbReference type="InterPro" id="IPR050697">
    <property type="entry name" value="Adenylyl/Guanylyl_Cyclase_3/4"/>
</dbReference>
<evidence type="ECO:0000313" key="4">
    <source>
        <dbReference type="Proteomes" id="UP001163726"/>
    </source>
</evidence>
<name>A0ABY7AKC2_9ALTE</name>
<dbReference type="Pfam" id="PF05226">
    <property type="entry name" value="CHASE2"/>
    <property type="match status" value="1"/>
</dbReference>
<feature type="transmembrane region" description="Helical" evidence="1">
    <location>
        <begin position="412"/>
        <end position="435"/>
    </location>
</feature>
<dbReference type="PROSITE" id="PS50125">
    <property type="entry name" value="GUANYLATE_CYCLASE_2"/>
    <property type="match status" value="1"/>
</dbReference>
<accession>A0ABY7AKC2</accession>
<feature type="domain" description="Guanylate cyclase" evidence="2">
    <location>
        <begin position="503"/>
        <end position="635"/>
    </location>
</feature>
<dbReference type="EMBL" id="CP109965">
    <property type="protein sequence ID" value="WAJ70003.1"/>
    <property type="molecule type" value="Genomic_DNA"/>
</dbReference>
<dbReference type="SMART" id="SM01080">
    <property type="entry name" value="CHASE2"/>
    <property type="match status" value="1"/>
</dbReference>
<dbReference type="SMART" id="SM00044">
    <property type="entry name" value="CYCc"/>
    <property type="match status" value="1"/>
</dbReference>
<reference evidence="3" key="1">
    <citation type="submission" date="2022-10" db="EMBL/GenBank/DDBJ databases">
        <title>Catenovulum adriacola sp. nov. isolated in the Harbour of Susak.</title>
        <authorList>
            <person name="Schoch T."/>
            <person name="Reich S.J."/>
            <person name="Stoeferle S."/>
            <person name="Flaiz M."/>
            <person name="Kazda M."/>
            <person name="Riedel C.U."/>
            <person name="Duerre P."/>
        </authorList>
    </citation>
    <scope>NUCLEOTIDE SEQUENCE</scope>
    <source>
        <strain evidence="3">TS8</strain>
    </source>
</reference>